<evidence type="ECO:0000313" key="3">
    <source>
        <dbReference type="Proteomes" id="UP000026962"/>
    </source>
</evidence>
<dbReference type="AlphaFoldDB" id="A0A0E0JHF3"/>
<dbReference type="Gramene" id="OPUNC01G12120.1">
    <property type="protein sequence ID" value="OPUNC01G12120.1"/>
    <property type="gene ID" value="OPUNC01G12120"/>
</dbReference>
<reference evidence="2" key="1">
    <citation type="submission" date="2015-04" db="UniProtKB">
        <authorList>
            <consortium name="EnsemblPlants"/>
        </authorList>
    </citation>
    <scope>IDENTIFICATION</scope>
</reference>
<reference evidence="2" key="2">
    <citation type="submission" date="2018-05" db="EMBL/GenBank/DDBJ databases">
        <title>OpunRS2 (Oryza punctata Reference Sequence Version 2).</title>
        <authorList>
            <person name="Zhang J."/>
            <person name="Kudrna D."/>
            <person name="Lee S."/>
            <person name="Talag J."/>
            <person name="Welchert J."/>
            <person name="Wing R.A."/>
        </authorList>
    </citation>
    <scope>NUCLEOTIDE SEQUENCE [LARGE SCALE GENOMIC DNA]</scope>
</reference>
<feature type="region of interest" description="Disordered" evidence="1">
    <location>
        <begin position="34"/>
        <end position="69"/>
    </location>
</feature>
<evidence type="ECO:0000313" key="2">
    <source>
        <dbReference type="EnsemblPlants" id="OPUNC01G12120.1"/>
    </source>
</evidence>
<organism evidence="2">
    <name type="scientific">Oryza punctata</name>
    <name type="common">Red rice</name>
    <dbReference type="NCBI Taxonomy" id="4537"/>
    <lineage>
        <taxon>Eukaryota</taxon>
        <taxon>Viridiplantae</taxon>
        <taxon>Streptophyta</taxon>
        <taxon>Embryophyta</taxon>
        <taxon>Tracheophyta</taxon>
        <taxon>Spermatophyta</taxon>
        <taxon>Magnoliopsida</taxon>
        <taxon>Liliopsida</taxon>
        <taxon>Poales</taxon>
        <taxon>Poaceae</taxon>
        <taxon>BOP clade</taxon>
        <taxon>Oryzoideae</taxon>
        <taxon>Oryzeae</taxon>
        <taxon>Oryzinae</taxon>
        <taxon>Oryza</taxon>
    </lineage>
</organism>
<dbReference type="EnsemblPlants" id="OPUNC01G12120.1">
    <property type="protein sequence ID" value="OPUNC01G12120.1"/>
    <property type="gene ID" value="OPUNC01G12120"/>
</dbReference>
<dbReference type="HOGENOM" id="CLU_2780244_0_0_1"/>
<dbReference type="Proteomes" id="UP000026962">
    <property type="component" value="Chromosome 1"/>
</dbReference>
<feature type="compositionally biased region" description="Basic and acidic residues" evidence="1">
    <location>
        <begin position="60"/>
        <end position="69"/>
    </location>
</feature>
<sequence length="69" mass="7746">MDKTTEMINNYACTTTTLARPVRRWLIFSTYSAATDLATKTTSPPTPAPCDEDGNEDEEDQRRDSSSDR</sequence>
<keyword evidence="3" id="KW-1185">Reference proteome</keyword>
<name>A0A0E0JHF3_ORYPU</name>
<evidence type="ECO:0000256" key="1">
    <source>
        <dbReference type="SAM" id="MobiDB-lite"/>
    </source>
</evidence>
<proteinExistence type="predicted"/>
<feature type="compositionally biased region" description="Acidic residues" evidence="1">
    <location>
        <begin position="50"/>
        <end position="59"/>
    </location>
</feature>
<protein>
    <submittedName>
        <fullName evidence="2">Uncharacterized protein</fullName>
    </submittedName>
</protein>
<accession>A0A0E0JHF3</accession>